<keyword evidence="4" id="KW-1185">Reference proteome</keyword>
<dbReference type="AlphaFoldDB" id="A0AAD5SQT7"/>
<dbReference type="CDD" id="cd15457">
    <property type="entry name" value="NADAR"/>
    <property type="match status" value="1"/>
</dbReference>
<protein>
    <recommendedName>
        <fullName evidence="2">NADAR domain-containing protein</fullName>
    </recommendedName>
</protein>
<gene>
    <name evidence="3" type="ORF">HK100_008004</name>
</gene>
<accession>A0AAD5SQT7</accession>
<reference evidence="3" key="1">
    <citation type="submission" date="2020-05" db="EMBL/GenBank/DDBJ databases">
        <title>Phylogenomic resolution of chytrid fungi.</title>
        <authorList>
            <person name="Stajich J.E."/>
            <person name="Amses K."/>
            <person name="Simmons R."/>
            <person name="Seto K."/>
            <person name="Myers J."/>
            <person name="Bonds A."/>
            <person name="Quandt C.A."/>
            <person name="Barry K."/>
            <person name="Liu P."/>
            <person name="Grigoriev I."/>
            <person name="Longcore J.E."/>
            <person name="James T.Y."/>
        </authorList>
    </citation>
    <scope>NUCLEOTIDE SEQUENCE</scope>
    <source>
        <strain evidence="3">JEL0513</strain>
    </source>
</reference>
<evidence type="ECO:0000313" key="4">
    <source>
        <dbReference type="Proteomes" id="UP001211907"/>
    </source>
</evidence>
<feature type="region of interest" description="Disordered" evidence="1">
    <location>
        <begin position="1"/>
        <end position="61"/>
    </location>
</feature>
<comment type="caution">
    <text evidence="3">The sequence shown here is derived from an EMBL/GenBank/DDBJ whole genome shotgun (WGS) entry which is preliminary data.</text>
</comment>
<feature type="non-terminal residue" evidence="3">
    <location>
        <position position="269"/>
    </location>
</feature>
<name>A0AAD5SQT7_9FUNG</name>
<organism evidence="3 4">
    <name type="scientific">Physocladia obscura</name>
    <dbReference type="NCBI Taxonomy" id="109957"/>
    <lineage>
        <taxon>Eukaryota</taxon>
        <taxon>Fungi</taxon>
        <taxon>Fungi incertae sedis</taxon>
        <taxon>Chytridiomycota</taxon>
        <taxon>Chytridiomycota incertae sedis</taxon>
        <taxon>Chytridiomycetes</taxon>
        <taxon>Chytridiales</taxon>
        <taxon>Chytriomycetaceae</taxon>
        <taxon>Physocladia</taxon>
    </lineage>
</organism>
<dbReference type="Pfam" id="PF08719">
    <property type="entry name" value="NADAR"/>
    <property type="match status" value="1"/>
</dbReference>
<dbReference type="Gene3D" id="1.10.357.40">
    <property type="entry name" value="YbiA-like"/>
    <property type="match status" value="1"/>
</dbReference>
<evidence type="ECO:0000256" key="1">
    <source>
        <dbReference type="SAM" id="MobiDB-lite"/>
    </source>
</evidence>
<dbReference type="InterPro" id="IPR037238">
    <property type="entry name" value="YbiA-like_sf"/>
</dbReference>
<sequence length="269" mass="30122">MPARFRFFSGSKSEPPGLGTGELQDPLEADDALLDGERDWRKAPGGRSQRGKRKREAGDSSADARAALEFVAPPAESLPHRLLRSTDARVLAFIESTRKPDSLLALKPADSHSKFRPLHVLYPDFRRILSNFFLFDMRDPETAITWPSVEHYYHAHKIQLVSSHRSMADIHAQVRALTPAQVKSSTSKKNLAMTPQQLEQWNRHEKMAVIQRGLRLKFLESGQDSIPFKVLVATCDATLQHVSRGIAGDAFSLGRQIMVVRDECCALLS</sequence>
<feature type="compositionally biased region" description="Acidic residues" evidence="1">
    <location>
        <begin position="25"/>
        <end position="34"/>
    </location>
</feature>
<dbReference type="Proteomes" id="UP001211907">
    <property type="component" value="Unassembled WGS sequence"/>
</dbReference>
<proteinExistence type="predicted"/>
<feature type="domain" description="NADAR" evidence="2">
    <location>
        <begin position="128"/>
        <end position="241"/>
    </location>
</feature>
<dbReference type="InterPro" id="IPR012816">
    <property type="entry name" value="NADAR"/>
</dbReference>
<evidence type="ECO:0000313" key="3">
    <source>
        <dbReference type="EMBL" id="KAJ3088564.1"/>
    </source>
</evidence>
<evidence type="ECO:0000259" key="2">
    <source>
        <dbReference type="Pfam" id="PF08719"/>
    </source>
</evidence>
<dbReference type="SUPFAM" id="SSF143990">
    <property type="entry name" value="YbiA-like"/>
    <property type="match status" value="1"/>
</dbReference>
<dbReference type="EMBL" id="JADGJH010003830">
    <property type="protein sequence ID" value="KAJ3088564.1"/>
    <property type="molecule type" value="Genomic_DNA"/>
</dbReference>